<organism evidence="1">
    <name type="scientific">Octopus bimaculoides</name>
    <name type="common">California two-spotted octopus</name>
    <dbReference type="NCBI Taxonomy" id="37653"/>
    <lineage>
        <taxon>Eukaryota</taxon>
        <taxon>Metazoa</taxon>
        <taxon>Spiralia</taxon>
        <taxon>Lophotrochozoa</taxon>
        <taxon>Mollusca</taxon>
        <taxon>Cephalopoda</taxon>
        <taxon>Coleoidea</taxon>
        <taxon>Octopodiformes</taxon>
        <taxon>Octopoda</taxon>
        <taxon>Incirrata</taxon>
        <taxon>Octopodidae</taxon>
        <taxon>Octopus</taxon>
    </lineage>
</organism>
<gene>
    <name evidence="1" type="ORF">OCBIM_22018594mg</name>
</gene>
<reference evidence="1" key="1">
    <citation type="submission" date="2015-07" db="EMBL/GenBank/DDBJ databases">
        <title>MeaNS - Measles Nucleotide Surveillance Program.</title>
        <authorList>
            <person name="Tran T."/>
            <person name="Druce J."/>
        </authorList>
    </citation>
    <scope>NUCLEOTIDE SEQUENCE</scope>
    <source>
        <strain evidence="1">UCB-OBI-ISO-001</strain>
        <tissue evidence="1">Gonad</tissue>
    </source>
</reference>
<protein>
    <submittedName>
        <fullName evidence="1">Uncharacterized protein</fullName>
    </submittedName>
</protein>
<dbReference type="AlphaFoldDB" id="A0A0L8HAU4"/>
<name>A0A0L8HAU4_OCTBM</name>
<evidence type="ECO:0000313" key="1">
    <source>
        <dbReference type="EMBL" id="KOF86438.1"/>
    </source>
</evidence>
<accession>A0A0L8HAU4</accession>
<proteinExistence type="predicted"/>
<dbReference type="EMBL" id="KQ418644">
    <property type="protein sequence ID" value="KOF86438.1"/>
    <property type="molecule type" value="Genomic_DNA"/>
</dbReference>
<sequence length="61" mass="7430">MIKNMITKNIFLQYDMIKPFENYEYSEEGVFVSQLLPLYPIKRDCLLLILLSHYRFMQCSF</sequence>